<reference evidence="1 2" key="1">
    <citation type="submission" date="2022-09" db="EMBL/GenBank/DDBJ databases">
        <title>Interaction between co-microsymbionts with complementary sets of symbiotic genes in legume-rhizobium systems.</title>
        <authorList>
            <person name="Safronova V."/>
            <person name="Sazanova A."/>
            <person name="Afonin A."/>
            <person name="Chirak E."/>
        </authorList>
    </citation>
    <scope>NUCLEOTIDE SEQUENCE [LARGE SCALE GENOMIC DNA]</scope>
    <source>
        <strain evidence="1 2">A18/4-1</strain>
        <plasmid evidence="1 2">p_unnamed1</plasmid>
    </source>
</reference>
<dbReference type="EMBL" id="CP104964">
    <property type="protein sequence ID" value="UXN67941.1"/>
    <property type="molecule type" value="Genomic_DNA"/>
</dbReference>
<evidence type="ECO:0000313" key="1">
    <source>
        <dbReference type="EMBL" id="UXN67941.1"/>
    </source>
</evidence>
<dbReference type="Proteomes" id="UP001061862">
    <property type="component" value="Plasmid p_unnamed1"/>
</dbReference>
<dbReference type="SUPFAM" id="SSF52540">
    <property type="entry name" value="P-loop containing nucleoside triphosphate hydrolases"/>
    <property type="match status" value="1"/>
</dbReference>
<accession>A0ABY6C9H9</accession>
<protein>
    <recommendedName>
        <fullName evidence="3">AAA+ ATPase domain-containing protein</fullName>
    </recommendedName>
</protein>
<keyword evidence="2" id="KW-1185">Reference proteome</keyword>
<evidence type="ECO:0000313" key="2">
    <source>
        <dbReference type="Proteomes" id="UP001061862"/>
    </source>
</evidence>
<geneLocation type="plasmid" evidence="1 2">
    <name>p_unnamed1</name>
</geneLocation>
<proteinExistence type="predicted"/>
<dbReference type="InterPro" id="IPR027417">
    <property type="entry name" value="P-loop_NTPase"/>
</dbReference>
<keyword evidence="1" id="KW-0614">Plasmid</keyword>
<dbReference type="RefSeq" id="WP_262165501.1">
    <property type="nucleotide sequence ID" value="NZ_CP104964.1"/>
</dbReference>
<organism evidence="1 2">
    <name type="scientific">Devosia neptuniae</name>
    <dbReference type="NCBI Taxonomy" id="191302"/>
    <lineage>
        <taxon>Bacteria</taxon>
        <taxon>Pseudomonadati</taxon>
        <taxon>Pseudomonadota</taxon>
        <taxon>Alphaproteobacteria</taxon>
        <taxon>Hyphomicrobiales</taxon>
        <taxon>Devosiaceae</taxon>
        <taxon>Devosia</taxon>
    </lineage>
</organism>
<sequence>MGDPGTRKLSDLFRVPSRFLRSVQLERDFSDPHALEHYVVTPAMAGAWARISKGVQPGSTQRAWRITGDYGVGKSSFALMLAHLLSGTDSPEAGRIARTIGAGHGADQRRLWPVLVTGAREGFADAIKRGIASSLDHMGEDRRKRVSQLREALEPGGNANSQFVIDDVLKAVREAASADGAGVILIVDELGKLLEHAAQNPGGEDVFLLQRIAETASRSGDRPFLVIGLLHQGFHAYSERLPASVRHEWDKVAGRFEEIVFDQPLAHTAALIAGALGVTGVPPMVVDEARQAARTTGTMGWLGGATSGLSTMDASSIYPLHPTLLPPLVRFFSRFGQNERSLYGFLLSDEPFGLQNFSETTEVGAGWYSLSDMYDYVRANFGHRLSGHGFQNQWLRIVNTIDAHRHRPDLEVRLLKAVGLLNLLDSDDLLPTASAISACFSWMPHAHVTAAVGALLDAGILFDRGERTGFRLWPNTSLNLETAYRNAVRTLGQIEDVAATMARLVPRQTLLARRHYLESGTMRFFELRCAAWNEEARDDAYAAGADGSVLLLLPNTSEQQRAATETAAELTLVHPGLVCGVTRPVAFLAPEVLSVRSWEWVRDNTPELVDDLIASEEVSRQIHEAKRSLESHFSAVSSMRRAPSADVGWFHGGEPMEASKGLVNELSRICDDRYGLAPRVANELINKNAISSAASSARMRLIEGLFKNDQVPLFGIDPTKAPPEKSMYLSIFAKGGLHVQKGDSFELVEPSGDDPLLLFPTMQRIIFLIRQGLGGRVSIKMILDDLRGAPYGVRDGLAPLLLACVLKIHGHELAMYEDGTFLAKFGPLDFMRLIKAPGTFEVQYCSVEGVRAEVFGRLAEAFIRDRKDRRPVLLDIVTELSQFAARLPEQTRRSRKLGATATAVRDALLTATEPATLMFVTLPIACGLPAFDLEVPAPSDQAANFVTALSEAIAELQTDYSRLLERIVTCVATALGEEPSRFDRDVLARRASGVSVAAREPRLRAFALRLRDAGLSKDAWAEALASLVIAKPPAKWAPGDEARFVEEVGVLAELFSKVEAIAFATAGSTVSEDAVRVNLTLPDGRDYVRVVNDSRLSKKEEASLAAFSDLLPQGDAKRIQFLTNLLFRELEKAGDMEESANATSNSGAA</sequence>
<name>A0ABY6C9H9_9HYPH</name>
<gene>
    <name evidence="1" type="ORF">N8A98_02485</name>
</gene>
<evidence type="ECO:0008006" key="3">
    <source>
        <dbReference type="Google" id="ProtNLM"/>
    </source>
</evidence>